<name>A0AAN9NKB9_PHACN</name>
<dbReference type="EMBL" id="JAYMYR010000003">
    <property type="protein sequence ID" value="KAK7374306.1"/>
    <property type="molecule type" value="Genomic_DNA"/>
</dbReference>
<evidence type="ECO:0000313" key="3">
    <source>
        <dbReference type="Proteomes" id="UP001374584"/>
    </source>
</evidence>
<comment type="caution">
    <text evidence="2">The sequence shown here is derived from an EMBL/GenBank/DDBJ whole genome shotgun (WGS) entry which is preliminary data.</text>
</comment>
<organism evidence="2 3">
    <name type="scientific">Phaseolus coccineus</name>
    <name type="common">Scarlet runner bean</name>
    <name type="synonym">Phaseolus multiflorus</name>
    <dbReference type="NCBI Taxonomy" id="3886"/>
    <lineage>
        <taxon>Eukaryota</taxon>
        <taxon>Viridiplantae</taxon>
        <taxon>Streptophyta</taxon>
        <taxon>Embryophyta</taxon>
        <taxon>Tracheophyta</taxon>
        <taxon>Spermatophyta</taxon>
        <taxon>Magnoliopsida</taxon>
        <taxon>eudicotyledons</taxon>
        <taxon>Gunneridae</taxon>
        <taxon>Pentapetalae</taxon>
        <taxon>rosids</taxon>
        <taxon>fabids</taxon>
        <taxon>Fabales</taxon>
        <taxon>Fabaceae</taxon>
        <taxon>Papilionoideae</taxon>
        <taxon>50 kb inversion clade</taxon>
        <taxon>NPAAA clade</taxon>
        <taxon>indigoferoid/millettioid clade</taxon>
        <taxon>Phaseoleae</taxon>
        <taxon>Phaseolus</taxon>
    </lineage>
</organism>
<feature type="compositionally biased region" description="Basic residues" evidence="1">
    <location>
        <begin position="34"/>
        <end position="47"/>
    </location>
</feature>
<evidence type="ECO:0000313" key="2">
    <source>
        <dbReference type="EMBL" id="KAK7374306.1"/>
    </source>
</evidence>
<dbReference type="Proteomes" id="UP001374584">
    <property type="component" value="Unassembled WGS sequence"/>
</dbReference>
<proteinExistence type="predicted"/>
<sequence>MVEGSGRLQMQAPELLHNPVLQRSSSHSKEYTFSHRRPSRRRQRPLSHHFASLRVTVRRSTQKASNSISAKSTMTVSERVLFQAPTLFGV</sequence>
<feature type="region of interest" description="Disordered" evidence="1">
    <location>
        <begin position="1"/>
        <end position="70"/>
    </location>
</feature>
<keyword evidence="3" id="KW-1185">Reference proteome</keyword>
<gene>
    <name evidence="2" type="ORF">VNO80_07734</name>
</gene>
<reference evidence="2 3" key="1">
    <citation type="submission" date="2024-01" db="EMBL/GenBank/DDBJ databases">
        <title>The genomes of 5 underutilized Papilionoideae crops provide insights into root nodulation and disease resistanc.</title>
        <authorList>
            <person name="Jiang F."/>
        </authorList>
    </citation>
    <scope>NUCLEOTIDE SEQUENCE [LARGE SCALE GENOMIC DNA]</scope>
    <source>
        <strain evidence="2">JINMINGXINNONG_FW02</strain>
        <tissue evidence="2">Leaves</tissue>
    </source>
</reference>
<dbReference type="AlphaFoldDB" id="A0AAN9NKB9"/>
<protein>
    <submittedName>
        <fullName evidence="2">Uncharacterized protein</fullName>
    </submittedName>
</protein>
<accession>A0AAN9NKB9</accession>
<evidence type="ECO:0000256" key="1">
    <source>
        <dbReference type="SAM" id="MobiDB-lite"/>
    </source>
</evidence>